<dbReference type="Proteomes" id="UP000694725">
    <property type="component" value="Unplaced"/>
</dbReference>
<feature type="region of interest" description="Disordered" evidence="2">
    <location>
        <begin position="156"/>
        <end position="176"/>
    </location>
</feature>
<accession>A0A8D1H236</accession>
<feature type="region of interest" description="Disordered" evidence="2">
    <location>
        <begin position="462"/>
        <end position="503"/>
    </location>
</feature>
<dbReference type="Pfam" id="PF07139">
    <property type="entry name" value="SPATS2-like"/>
    <property type="match status" value="1"/>
</dbReference>
<dbReference type="Proteomes" id="UP000694728">
    <property type="component" value="Unplaced"/>
</dbReference>
<dbReference type="AlphaFoldDB" id="A0A8D1H236"/>
<feature type="region of interest" description="Disordered" evidence="2">
    <location>
        <begin position="191"/>
        <end position="225"/>
    </location>
</feature>
<dbReference type="PANTHER" id="PTHR15623:SF10">
    <property type="entry name" value="SPERMATOGENESIS-ASSOCIATED SERINE-RICH PROTEIN 2"/>
    <property type="match status" value="1"/>
</dbReference>
<evidence type="ECO:0000256" key="1">
    <source>
        <dbReference type="ARBA" id="ARBA00007105"/>
    </source>
</evidence>
<feature type="region of interest" description="Disordered" evidence="2">
    <location>
        <begin position="380"/>
        <end position="399"/>
    </location>
</feature>
<feature type="compositionally biased region" description="Polar residues" evidence="2">
    <location>
        <begin position="106"/>
        <end position="123"/>
    </location>
</feature>
<evidence type="ECO:0000256" key="2">
    <source>
        <dbReference type="SAM" id="MobiDB-lite"/>
    </source>
</evidence>
<feature type="compositionally biased region" description="Polar residues" evidence="2">
    <location>
        <begin position="191"/>
        <end position="213"/>
    </location>
</feature>
<evidence type="ECO:0000313" key="3">
    <source>
        <dbReference type="Ensembl" id="ENSSSCP00045010037.1"/>
    </source>
</evidence>
<comment type="similarity">
    <text evidence="1">Belongs to the SPATS2 family.</text>
</comment>
<organism evidence="3 5">
    <name type="scientific">Sus scrofa</name>
    <name type="common">Pig</name>
    <dbReference type="NCBI Taxonomy" id="9823"/>
    <lineage>
        <taxon>Eukaryota</taxon>
        <taxon>Metazoa</taxon>
        <taxon>Chordata</taxon>
        <taxon>Craniata</taxon>
        <taxon>Vertebrata</taxon>
        <taxon>Euteleostomi</taxon>
        <taxon>Mammalia</taxon>
        <taxon>Eutheria</taxon>
        <taxon>Laurasiatheria</taxon>
        <taxon>Artiodactyla</taxon>
        <taxon>Suina</taxon>
        <taxon>Suidae</taxon>
        <taxon>Sus</taxon>
    </lineage>
</organism>
<dbReference type="Ensembl" id="ENSSSCT00045014478.1">
    <property type="protein sequence ID" value="ENSSSCP00045010037.1"/>
    <property type="gene ID" value="ENSSSCG00045008600.1"/>
</dbReference>
<evidence type="ECO:0000313" key="5">
    <source>
        <dbReference type="Proteomes" id="UP000694728"/>
    </source>
</evidence>
<sequence>MSRKQNQKDSSGFIFDLQSNTVLAQGGTFENMKEKINAVRAIVPNKSNNEIILVLQHFDNCVDKTVQAFMEGSASEVLKEWTVTGKKKNKKKKSKPKPAAQPSNSIPDSNKSVPTQEEQSAPSSEKGGINGYHVNGAINDTESVDSLSEGMETLSVDARELEDPESATPDVLTRTGSMLENGVSDFESKSLTMHSTQNSQQNRNAAKSLSRSTLGPPFSNLGLEDVPLSSTNKKLGSNIEKSVKDLQRCTVSLARYRVVVKEEMDASIKKMKQAFAELQSCLMDREVALLAEMDKVKAEAMEILLSRQKKAELLKKMTDVAVRMSEEQLVELRADIKHFVSERKYDEDLGRVARFTCDVETLKKNIDSFGQALQVLTRKAQHRERLPQPPQTPVAGPTSLIERYCRGTDEEDKATGHKAQSPVTPQTKGAMTAQVVIEIAPGIHLVPGTRVFHPRHQATLVNGARLTPQGPMELEPARSPAHPSPRSKRGCPSANPGPRSPKP</sequence>
<evidence type="ECO:0000313" key="4">
    <source>
        <dbReference type="Ensembl" id="ENSSSCP00065034661.1"/>
    </source>
</evidence>
<dbReference type="InterPro" id="IPR009060">
    <property type="entry name" value="UBA-like_sf"/>
</dbReference>
<dbReference type="PANTHER" id="PTHR15623">
    <property type="entry name" value="SPERMATOGENESIS-ASSOCIATED SERINE-RICH PROTEIN 2-RELATED"/>
    <property type="match status" value="1"/>
</dbReference>
<feature type="region of interest" description="Disordered" evidence="2">
    <location>
        <begin position="85"/>
        <end position="137"/>
    </location>
</feature>
<dbReference type="Ensembl" id="ENSSSCT00065079700.1">
    <property type="protein sequence ID" value="ENSSSCP00065034661.1"/>
    <property type="gene ID" value="ENSSSCG00065058255.1"/>
</dbReference>
<protein>
    <submittedName>
        <fullName evidence="4">Spermatosis associated serine rich 2</fullName>
    </submittedName>
</protein>
<reference evidence="3" key="1">
    <citation type="submission" date="2025-05" db="UniProtKB">
        <authorList>
            <consortium name="Ensembl"/>
        </authorList>
    </citation>
    <scope>IDENTIFICATION</scope>
</reference>
<name>A0A8D1H236_PIG</name>
<dbReference type="InterPro" id="IPR009816">
    <property type="entry name" value="SPATS2-like"/>
</dbReference>
<proteinExistence type="inferred from homology"/>
<dbReference type="SUPFAM" id="SSF46934">
    <property type="entry name" value="UBA-like"/>
    <property type="match status" value="1"/>
</dbReference>
<feature type="compositionally biased region" description="Basic residues" evidence="2">
    <location>
        <begin position="85"/>
        <end position="96"/>
    </location>
</feature>